<keyword evidence="5" id="KW-0479">Metal-binding</keyword>
<evidence type="ECO:0000256" key="5">
    <source>
        <dbReference type="PIRSR" id="PIRSR605493-1"/>
    </source>
</evidence>
<keyword evidence="7" id="KW-1185">Reference proteome</keyword>
<dbReference type="Gene3D" id="3.50.30.40">
    <property type="entry name" value="Ribonuclease E inhibitor RraA/RraA-like"/>
    <property type="match status" value="1"/>
</dbReference>
<keyword evidence="6" id="KW-0489">Methyltransferase</keyword>
<dbReference type="GO" id="GO:0046872">
    <property type="term" value="F:metal ion binding"/>
    <property type="evidence" value="ECO:0007669"/>
    <property type="project" value="UniProtKB-KW"/>
</dbReference>
<evidence type="ECO:0000256" key="4">
    <source>
        <dbReference type="ARBA" id="ARBA00030169"/>
    </source>
</evidence>
<evidence type="ECO:0000313" key="7">
    <source>
        <dbReference type="Proteomes" id="UP000214603"/>
    </source>
</evidence>
<evidence type="ECO:0000256" key="3">
    <source>
        <dbReference type="ARBA" id="ARBA00029596"/>
    </source>
</evidence>
<dbReference type="PANTHER" id="PTHR33254">
    <property type="entry name" value="4-HYDROXY-4-METHYL-2-OXOGLUTARATE ALDOLASE 3-RELATED"/>
    <property type="match status" value="1"/>
</dbReference>
<dbReference type="RefSeq" id="WP_088602562.1">
    <property type="nucleotide sequence ID" value="NZ_NJIH01000003.1"/>
</dbReference>
<reference evidence="7" key="1">
    <citation type="submission" date="2017-06" db="EMBL/GenBank/DDBJ databases">
        <title>Herbaspirillum phytohormonus sp. nov., isolated from the root nodule of Robinia pseudoacacia in lead-zinc mine.</title>
        <authorList>
            <person name="Fan M."/>
            <person name="Lin Y."/>
        </authorList>
    </citation>
    <scope>NUCLEOTIDE SEQUENCE [LARGE SCALE GENOMIC DNA]</scope>
    <source>
        <strain evidence="7">SC-089</strain>
    </source>
</reference>
<dbReference type="Proteomes" id="UP000214603">
    <property type="component" value="Unassembled WGS sequence"/>
</dbReference>
<dbReference type="InterPro" id="IPR005493">
    <property type="entry name" value="RraA/RraA-like"/>
</dbReference>
<evidence type="ECO:0000256" key="1">
    <source>
        <dbReference type="ARBA" id="ARBA00001968"/>
    </source>
</evidence>
<keyword evidence="6" id="KW-0808">Transferase</keyword>
<evidence type="ECO:0000256" key="2">
    <source>
        <dbReference type="ARBA" id="ARBA00016549"/>
    </source>
</evidence>
<feature type="binding site" evidence="5">
    <location>
        <position position="143"/>
    </location>
    <ligand>
        <name>substrate</name>
    </ligand>
</feature>
<dbReference type="AlphaFoldDB" id="A0A225MSF3"/>
<accession>A0A225MSF3</accession>
<dbReference type="GO" id="GO:0008168">
    <property type="term" value="F:methyltransferase activity"/>
    <property type="evidence" value="ECO:0007669"/>
    <property type="project" value="UniProtKB-KW"/>
</dbReference>
<dbReference type="SUPFAM" id="SSF89562">
    <property type="entry name" value="RraA-like"/>
    <property type="match status" value="1"/>
</dbReference>
<dbReference type="EMBL" id="NJIH01000003">
    <property type="protein sequence ID" value="OWT63982.1"/>
    <property type="molecule type" value="Genomic_DNA"/>
</dbReference>
<gene>
    <name evidence="6" type="ORF">CEY11_06695</name>
</gene>
<feature type="binding site" evidence="5">
    <location>
        <position position="144"/>
    </location>
    <ligand>
        <name>Mg(2+)</name>
        <dbReference type="ChEBI" id="CHEBI:18420"/>
    </ligand>
</feature>
<protein>
    <recommendedName>
        <fullName evidence="2">Putative 4-hydroxy-4-methyl-2-oxoglutarate aldolase</fullName>
    </recommendedName>
    <alternativeName>
        <fullName evidence="3">Regulator of ribonuclease activity homolog</fullName>
    </alternativeName>
    <alternativeName>
        <fullName evidence="4">RraA-like protein</fullName>
    </alternativeName>
</protein>
<proteinExistence type="predicted"/>
<organism evidence="6 7">
    <name type="scientific">Candidimonas nitroreducens</name>
    <dbReference type="NCBI Taxonomy" id="683354"/>
    <lineage>
        <taxon>Bacteria</taxon>
        <taxon>Pseudomonadati</taxon>
        <taxon>Pseudomonadota</taxon>
        <taxon>Betaproteobacteria</taxon>
        <taxon>Burkholderiales</taxon>
        <taxon>Alcaligenaceae</taxon>
        <taxon>Candidimonas</taxon>
    </lineage>
</organism>
<sequence length="239" mass="25275">MTIELTGRVAREKIKLLEPPRLDADTLAQFEALGDASSAVSDALDALGVGGAVSGSVLRCIMPRARLVGTALTLRNAARDGDPHQLAQAKDSRMGEIECHNLARPGDVLVIQGVSGASNMGSVGGRMGKRQGERGAIVDGAVRDVPDFQDINYPIWSKEVTPMTGKWRVECVEINGPVKICGIDVHPGDLVVADGAGVCFVPRQHIAAVLAFAQKKVQAEADKCAEIDSGKSIVEMARR</sequence>
<name>A0A225MSF3_9BURK</name>
<dbReference type="OrthoDB" id="8969658at2"/>
<dbReference type="GO" id="GO:0032259">
    <property type="term" value="P:methylation"/>
    <property type="evidence" value="ECO:0007669"/>
    <property type="project" value="UniProtKB-KW"/>
</dbReference>
<comment type="cofactor">
    <cofactor evidence="1">
        <name>a divalent metal cation</name>
        <dbReference type="ChEBI" id="CHEBI:60240"/>
    </cofactor>
</comment>
<keyword evidence="5" id="KW-0460">Magnesium</keyword>
<comment type="caution">
    <text evidence="6">The sequence shown here is derived from an EMBL/GenBank/DDBJ whole genome shotgun (WGS) entry which is preliminary data.</text>
</comment>
<dbReference type="InterPro" id="IPR036704">
    <property type="entry name" value="RraA/RraA-like_sf"/>
</dbReference>
<dbReference type="Pfam" id="PF03737">
    <property type="entry name" value="RraA-like"/>
    <property type="match status" value="1"/>
</dbReference>
<dbReference type="PANTHER" id="PTHR33254:SF4">
    <property type="entry name" value="4-HYDROXY-4-METHYL-2-OXOGLUTARATE ALDOLASE 3-RELATED"/>
    <property type="match status" value="1"/>
</dbReference>
<comment type="cofactor">
    <cofactor evidence="5">
        <name>Mg(2+)</name>
        <dbReference type="ChEBI" id="CHEBI:18420"/>
    </cofactor>
</comment>
<dbReference type="CDD" id="cd16841">
    <property type="entry name" value="RraA_family"/>
    <property type="match status" value="1"/>
</dbReference>
<evidence type="ECO:0000313" key="6">
    <source>
        <dbReference type="EMBL" id="OWT63982.1"/>
    </source>
</evidence>